<dbReference type="GO" id="GO:0003723">
    <property type="term" value="F:RNA binding"/>
    <property type="evidence" value="ECO:0007669"/>
    <property type="project" value="UniProtKB-UniRule"/>
</dbReference>
<dbReference type="CDD" id="cd00590">
    <property type="entry name" value="RRM_SF"/>
    <property type="match status" value="1"/>
</dbReference>
<feature type="domain" description="RRM" evidence="3">
    <location>
        <begin position="159"/>
        <end position="236"/>
    </location>
</feature>
<feature type="non-terminal residue" evidence="4">
    <location>
        <position position="255"/>
    </location>
</feature>
<accession>A0AAV5WD57</accession>
<reference evidence="4" key="1">
    <citation type="submission" date="2023-10" db="EMBL/GenBank/DDBJ databases">
        <title>Genome assembly of Pristionchus species.</title>
        <authorList>
            <person name="Yoshida K."/>
            <person name="Sommer R.J."/>
        </authorList>
    </citation>
    <scope>NUCLEOTIDE SEQUENCE</scope>
    <source>
        <strain evidence="4">RS5133</strain>
    </source>
</reference>
<dbReference type="InterPro" id="IPR000504">
    <property type="entry name" value="RRM_dom"/>
</dbReference>
<evidence type="ECO:0000259" key="3">
    <source>
        <dbReference type="PROSITE" id="PS50102"/>
    </source>
</evidence>
<keyword evidence="5" id="KW-1185">Reference proteome</keyword>
<keyword evidence="1" id="KW-0694">RNA-binding</keyword>
<proteinExistence type="predicted"/>
<feature type="region of interest" description="Disordered" evidence="2">
    <location>
        <begin position="1"/>
        <end position="29"/>
    </location>
</feature>
<gene>
    <name evidence="4" type="ORF">PFISCL1PPCAC_21241</name>
</gene>
<dbReference type="Proteomes" id="UP001432322">
    <property type="component" value="Unassembled WGS sequence"/>
</dbReference>
<dbReference type="PROSITE" id="PS50102">
    <property type="entry name" value="RRM"/>
    <property type="match status" value="1"/>
</dbReference>
<comment type="caution">
    <text evidence="4">The sequence shown here is derived from an EMBL/GenBank/DDBJ whole genome shotgun (WGS) entry which is preliminary data.</text>
</comment>
<dbReference type="InterPro" id="IPR012677">
    <property type="entry name" value="Nucleotide-bd_a/b_plait_sf"/>
</dbReference>
<sequence>RQLQQSRSCSNCSPEVQQEHPPIRRPLSPVATVCRPRHTLHASELEAVYSPSDTVSNRYHSSDTVSTHFSTPIDHHSNLIGSDERRSRDRIVGGPSAPDLQQLQHMQHAQHQLIDVRARSRSAAVVDRHSAIVRRSPRIQLQEESDDPRRDYSPEAIRGAVLIYDVPFSTTVPQLVAFLSRMGPVAEVTWPVYKRVPYEYYAIAKYEDDEAAWRAVALLTGSRLDGVSVLVRQAKYWYKGDPRCVVVGKRRQEEV</sequence>
<protein>
    <recommendedName>
        <fullName evidence="3">RRM domain-containing protein</fullName>
    </recommendedName>
</protein>
<dbReference type="AlphaFoldDB" id="A0AAV5WD57"/>
<evidence type="ECO:0000313" key="5">
    <source>
        <dbReference type="Proteomes" id="UP001432322"/>
    </source>
</evidence>
<feature type="compositionally biased region" description="Basic and acidic residues" evidence="2">
    <location>
        <begin position="73"/>
        <end position="91"/>
    </location>
</feature>
<feature type="non-terminal residue" evidence="4">
    <location>
        <position position="1"/>
    </location>
</feature>
<feature type="compositionally biased region" description="Polar residues" evidence="2">
    <location>
        <begin position="1"/>
        <end position="16"/>
    </location>
</feature>
<dbReference type="EMBL" id="BTSY01000005">
    <property type="protein sequence ID" value="GMT29944.1"/>
    <property type="molecule type" value="Genomic_DNA"/>
</dbReference>
<evidence type="ECO:0000256" key="1">
    <source>
        <dbReference type="PROSITE-ProRule" id="PRU00176"/>
    </source>
</evidence>
<evidence type="ECO:0000256" key="2">
    <source>
        <dbReference type="SAM" id="MobiDB-lite"/>
    </source>
</evidence>
<evidence type="ECO:0000313" key="4">
    <source>
        <dbReference type="EMBL" id="GMT29944.1"/>
    </source>
</evidence>
<dbReference type="Gene3D" id="3.30.70.330">
    <property type="match status" value="1"/>
</dbReference>
<feature type="region of interest" description="Disordered" evidence="2">
    <location>
        <begin position="52"/>
        <end position="96"/>
    </location>
</feature>
<dbReference type="SUPFAM" id="SSF54928">
    <property type="entry name" value="RNA-binding domain, RBD"/>
    <property type="match status" value="1"/>
</dbReference>
<name>A0AAV5WD57_9BILA</name>
<dbReference type="InterPro" id="IPR035979">
    <property type="entry name" value="RBD_domain_sf"/>
</dbReference>
<feature type="compositionally biased region" description="Polar residues" evidence="2">
    <location>
        <begin position="52"/>
        <end position="70"/>
    </location>
</feature>
<organism evidence="4 5">
    <name type="scientific">Pristionchus fissidentatus</name>
    <dbReference type="NCBI Taxonomy" id="1538716"/>
    <lineage>
        <taxon>Eukaryota</taxon>
        <taxon>Metazoa</taxon>
        <taxon>Ecdysozoa</taxon>
        <taxon>Nematoda</taxon>
        <taxon>Chromadorea</taxon>
        <taxon>Rhabditida</taxon>
        <taxon>Rhabditina</taxon>
        <taxon>Diplogasteromorpha</taxon>
        <taxon>Diplogasteroidea</taxon>
        <taxon>Neodiplogasteridae</taxon>
        <taxon>Pristionchus</taxon>
    </lineage>
</organism>